<evidence type="ECO:0000313" key="2">
    <source>
        <dbReference type="EMBL" id="QKJ58255.1"/>
    </source>
</evidence>
<reference evidence="3" key="1">
    <citation type="submission" date="2019-05" db="EMBL/GenBank/DDBJ databases">
        <authorList>
            <consortium name="Pathogen Informatics"/>
        </authorList>
    </citation>
    <scope>NUCLEOTIDE SEQUENCE [LARGE SCALE GENOMIC DNA]</scope>
    <source>
        <strain evidence="3">NCTC12965</strain>
    </source>
</reference>
<gene>
    <name evidence="3" type="primary">yfeY</name>
    <name evidence="2" type="ORF">G9399_07485</name>
    <name evidence="3" type="ORF">NCTC12965_02704</name>
</gene>
<dbReference type="AlphaFoldDB" id="A0A0F7D3F7"/>
<dbReference type="KEGG" id="sfw:WN53_26645"/>
<dbReference type="Gene3D" id="2.60.460.10">
    <property type="entry name" value="protein yfey like domain"/>
    <property type="match status" value="1"/>
</dbReference>
<accession>A0A0F7D3F7</accession>
<dbReference type="Pfam" id="PF06572">
    <property type="entry name" value="DUF1131"/>
    <property type="match status" value="1"/>
</dbReference>
<protein>
    <submittedName>
        <fullName evidence="2">RpoE-regulated lipoprotein</fullName>
    </submittedName>
</protein>
<organism evidence="2 4">
    <name type="scientific">Serratia fonticola</name>
    <dbReference type="NCBI Taxonomy" id="47917"/>
    <lineage>
        <taxon>Bacteria</taxon>
        <taxon>Pseudomonadati</taxon>
        <taxon>Pseudomonadota</taxon>
        <taxon>Gammaproteobacteria</taxon>
        <taxon>Enterobacterales</taxon>
        <taxon>Yersiniaceae</taxon>
        <taxon>Serratia</taxon>
    </lineage>
</organism>
<dbReference type="PROSITE" id="PS51257">
    <property type="entry name" value="PROKAR_LIPOPROTEIN"/>
    <property type="match status" value="1"/>
</dbReference>
<dbReference type="NCBIfam" id="NF007990">
    <property type="entry name" value="PRK10718.1"/>
    <property type="match status" value="1"/>
</dbReference>
<proteinExistence type="predicted"/>
<sequence>MNIRPLLLGLPLLLTGCSTMSNFSWSSLSPFNWFGGSVEVSAKGVGDVGAGTPMTEAAIGKGLNNNYRIRGGMATNQGQIVSYFQALDGDDVKLVITGEPKGHVQRVDVMDAKIATEWGSKLGTPFSELFSKAYGACKPAEGEDVGKVECVAQQSRNVSYIFSGKWAGPQDLIPPDDTLQSWTVSKIVWHAKAQ</sequence>
<feature type="signal peptide" evidence="1">
    <location>
        <begin position="1"/>
        <end position="20"/>
    </location>
</feature>
<keyword evidence="2" id="KW-0449">Lipoprotein</keyword>
<dbReference type="Proteomes" id="UP000503464">
    <property type="component" value="Chromosome"/>
</dbReference>
<reference evidence="4" key="2">
    <citation type="submission" date="2020-03" db="EMBL/GenBank/DDBJ databases">
        <title>Genome sequences of seven Enterobacteriaceae strains isolated from Canadian wastewater treatment facilities.</title>
        <authorList>
            <person name="Huang H."/>
            <person name="Chmara J.T."/>
            <person name="Duceppe M.-O."/>
        </authorList>
    </citation>
    <scope>NUCLEOTIDE SEQUENCE [LARGE SCALE GENOMIC DNA]</scope>
    <source>
        <strain evidence="4">Biosolid 3</strain>
    </source>
</reference>
<evidence type="ECO:0000256" key="1">
    <source>
        <dbReference type="SAM" id="SignalP"/>
    </source>
</evidence>
<evidence type="ECO:0000313" key="3">
    <source>
        <dbReference type="EMBL" id="VTR28316.1"/>
    </source>
</evidence>
<dbReference type="EMBL" id="CP054160">
    <property type="protein sequence ID" value="QKJ58255.1"/>
    <property type="molecule type" value="Genomic_DNA"/>
</dbReference>
<feature type="chain" id="PRO_5002514812" evidence="1">
    <location>
        <begin position="21"/>
        <end position="194"/>
    </location>
</feature>
<dbReference type="EMBL" id="CABEEZ010000056">
    <property type="protein sequence ID" value="VTR28316.1"/>
    <property type="molecule type" value="Genomic_DNA"/>
</dbReference>
<evidence type="ECO:0000313" key="4">
    <source>
        <dbReference type="Proteomes" id="UP000503464"/>
    </source>
</evidence>
<reference evidence="2" key="3">
    <citation type="submission" date="2022-06" db="EMBL/GenBank/DDBJ databases">
        <title>Genome sequences of seven Enterobacteriaceae strains isolated from Canadian wastewater treatment facilities.</title>
        <authorList>
            <person name="Huang H."/>
            <person name="Chmara J.T."/>
            <person name="Duceppe M.-O."/>
        </authorList>
    </citation>
    <scope>NUCLEOTIDE SEQUENCE</scope>
    <source>
        <strain evidence="2">HH13</strain>
    </source>
</reference>
<dbReference type="InterPro" id="IPR038714">
    <property type="entry name" value="YfeY-like_sf"/>
</dbReference>
<name>A0A0F7D3F7_SERFO</name>
<dbReference type="RefSeq" id="WP_024484487.1">
    <property type="nucleotide sequence ID" value="NZ_CAMISM010000004.1"/>
</dbReference>
<keyword evidence="1" id="KW-0732">Signal</keyword>
<dbReference type="STRING" id="47917.AV650_22740"/>
<dbReference type="GeneID" id="30323769"/>
<dbReference type="InterPro" id="IPR010938">
    <property type="entry name" value="DUF1131"/>
</dbReference>